<keyword evidence="2" id="KW-1185">Reference proteome</keyword>
<name>A0ABV3RY99_9GAMM</name>
<organism evidence="1 2">
    <name type="scientific">Spiribacter roseus</name>
    <dbReference type="NCBI Taxonomy" id="1855875"/>
    <lineage>
        <taxon>Bacteria</taxon>
        <taxon>Pseudomonadati</taxon>
        <taxon>Pseudomonadota</taxon>
        <taxon>Gammaproteobacteria</taxon>
        <taxon>Chromatiales</taxon>
        <taxon>Ectothiorhodospiraceae</taxon>
        <taxon>Spiribacter</taxon>
    </lineage>
</organism>
<dbReference type="EMBL" id="JBAKFG010000001">
    <property type="protein sequence ID" value="MEX0372753.1"/>
    <property type="molecule type" value="Genomic_DNA"/>
</dbReference>
<dbReference type="RefSeq" id="WP_367951316.1">
    <property type="nucleotide sequence ID" value="NZ_JBAKFG010000001.1"/>
</dbReference>
<dbReference type="Proteomes" id="UP001556636">
    <property type="component" value="Unassembled WGS sequence"/>
</dbReference>
<accession>A0ABV3RY99</accession>
<sequence>MIGQVALAWTCDDVSVRASRSISLGMLVMEQGRSGWVIVDAINDGPRAATSPHVAISGWGDPPRTGEVTVIGPAGVRVEIGIDLFTPQDRSRDSDWVELRQIRVGDPPQSLDPNGPRRFTVDLGTPSGRARLSPDGEIRLVRRQIPIGMELELKKAQGGRQIWEREVVARCLAVNSD</sequence>
<evidence type="ECO:0000313" key="1">
    <source>
        <dbReference type="EMBL" id="MEX0372753.1"/>
    </source>
</evidence>
<protein>
    <submittedName>
        <fullName evidence="1">Uncharacterized protein</fullName>
    </submittedName>
</protein>
<evidence type="ECO:0000313" key="2">
    <source>
        <dbReference type="Proteomes" id="UP001556636"/>
    </source>
</evidence>
<reference evidence="1 2" key="1">
    <citation type="submission" date="2024-02" db="EMBL/GenBank/DDBJ databases">
        <title>New especies of Spiribacter isolated from saline water.</title>
        <authorList>
            <person name="Leon M.J."/>
            <person name="De La Haba R."/>
            <person name="Sanchez-Porro C."/>
            <person name="Ventosa A."/>
        </authorList>
    </citation>
    <scope>NUCLEOTIDE SEQUENCE [LARGE SCALE GENOMIC DNA]</scope>
    <source>
        <strain evidence="2">ag22IC6-196</strain>
    </source>
</reference>
<comment type="caution">
    <text evidence="1">The sequence shown here is derived from an EMBL/GenBank/DDBJ whole genome shotgun (WGS) entry which is preliminary data.</text>
</comment>
<gene>
    <name evidence="1" type="ORF">V6X51_04810</name>
</gene>
<proteinExistence type="predicted"/>